<feature type="compositionally biased region" description="Gly residues" evidence="1">
    <location>
        <begin position="46"/>
        <end position="61"/>
    </location>
</feature>
<dbReference type="RefSeq" id="WP_101589347.1">
    <property type="nucleotide sequence ID" value="NZ_FXZM01000009.1"/>
</dbReference>
<evidence type="ECO:0000313" key="3">
    <source>
        <dbReference type="Proteomes" id="UP000234462"/>
    </source>
</evidence>
<reference evidence="3" key="1">
    <citation type="submission" date="2017-03" db="EMBL/GenBank/DDBJ databases">
        <authorList>
            <person name="Monnet C."/>
        </authorList>
    </citation>
    <scope>NUCLEOTIDE SEQUENCE [LARGE SCALE GENOMIC DNA]</scope>
    <source>
        <strain evidence="3">SJ5-8</strain>
    </source>
</reference>
<accession>A0A2H1L695</accession>
<name>A0A2H1L695_9MICO</name>
<gene>
    <name evidence="2" type="ORF">BJEO58_02010</name>
</gene>
<proteinExistence type="predicted"/>
<sequence length="118" mass="11290">MSPADAHGRELLTEESERALARQAAVAALTAVGRMRAEAEAEAEAGAGGGSGSGGGPGSGSGFASTQGVTGAGGSGGATGVGPSSGRADGGRVGRRVGFASPERAVRRRLRGGWAARG</sequence>
<evidence type="ECO:0000313" key="2">
    <source>
        <dbReference type="EMBL" id="SMY12416.1"/>
    </source>
</evidence>
<evidence type="ECO:0000256" key="1">
    <source>
        <dbReference type="SAM" id="MobiDB-lite"/>
    </source>
</evidence>
<protein>
    <submittedName>
        <fullName evidence="2">Uncharacterized protein</fullName>
    </submittedName>
</protein>
<dbReference type="Proteomes" id="UP000234462">
    <property type="component" value="Unassembled WGS sequence"/>
</dbReference>
<dbReference type="AlphaFoldDB" id="A0A2H1L695"/>
<keyword evidence="3" id="KW-1185">Reference proteome</keyword>
<feature type="region of interest" description="Disordered" evidence="1">
    <location>
        <begin position="31"/>
        <end position="118"/>
    </location>
</feature>
<organism evidence="2 3">
    <name type="scientific">Brevibacterium jeotgali</name>
    <dbReference type="NCBI Taxonomy" id="1262550"/>
    <lineage>
        <taxon>Bacteria</taxon>
        <taxon>Bacillati</taxon>
        <taxon>Actinomycetota</taxon>
        <taxon>Actinomycetes</taxon>
        <taxon>Micrococcales</taxon>
        <taxon>Brevibacteriaceae</taxon>
        <taxon>Brevibacterium</taxon>
    </lineage>
</organism>
<feature type="compositionally biased region" description="Gly residues" evidence="1">
    <location>
        <begin position="70"/>
        <end position="80"/>
    </location>
</feature>
<dbReference type="EMBL" id="FXZM01000009">
    <property type="protein sequence ID" value="SMY12416.1"/>
    <property type="molecule type" value="Genomic_DNA"/>
</dbReference>